<gene>
    <name evidence="2" type="ORF">OCV57_08540</name>
</gene>
<sequence>MNSVTASPSRPQLDRQANGNATHHYPSLRSGILTAEKKKPSETLTRAFPRACGYSVPIEFVPVVVCPTMPIQTCVERKI</sequence>
<keyword evidence="3" id="KW-1185">Reference proteome</keyword>
<protein>
    <submittedName>
        <fullName evidence="2">Uncharacterized protein</fullName>
    </submittedName>
</protein>
<evidence type="ECO:0000313" key="2">
    <source>
        <dbReference type="EMBL" id="MCU6705973.1"/>
    </source>
</evidence>
<reference evidence="2 3" key="1">
    <citation type="journal article" date="2021" name="ISME Commun">
        <title>Automated analysis of genomic sequences facilitates high-throughput and comprehensive description of bacteria.</title>
        <authorList>
            <person name="Hitch T.C.A."/>
        </authorList>
    </citation>
    <scope>NUCLEOTIDE SEQUENCE [LARGE SCALE GENOMIC DNA]</scope>
    <source>
        <strain evidence="2 3">Sanger_31</strain>
    </source>
</reference>
<dbReference type="RefSeq" id="WP_147337900.1">
    <property type="nucleotide sequence ID" value="NZ_JAOQJZ010000008.1"/>
</dbReference>
<feature type="compositionally biased region" description="Polar residues" evidence="1">
    <location>
        <begin position="1"/>
        <end position="21"/>
    </location>
</feature>
<comment type="caution">
    <text evidence="2">The sequence shown here is derived from an EMBL/GenBank/DDBJ whole genome shotgun (WGS) entry which is preliminary data.</text>
</comment>
<organism evidence="2 3">
    <name type="scientific">Hominimerdicola aceti</name>
    <dbReference type="NCBI Taxonomy" id="2981726"/>
    <lineage>
        <taxon>Bacteria</taxon>
        <taxon>Bacillati</taxon>
        <taxon>Bacillota</taxon>
        <taxon>Clostridia</taxon>
        <taxon>Eubacteriales</taxon>
        <taxon>Oscillospiraceae</taxon>
        <taxon>Hominimerdicola</taxon>
    </lineage>
</organism>
<dbReference type="Proteomes" id="UP001208131">
    <property type="component" value="Unassembled WGS sequence"/>
</dbReference>
<evidence type="ECO:0000313" key="3">
    <source>
        <dbReference type="Proteomes" id="UP001208131"/>
    </source>
</evidence>
<dbReference type="EMBL" id="JAOQJZ010000008">
    <property type="protein sequence ID" value="MCU6705973.1"/>
    <property type="molecule type" value="Genomic_DNA"/>
</dbReference>
<dbReference type="AlphaFoldDB" id="A0AAE3LHN8"/>
<accession>A0AAE3LHN8</accession>
<evidence type="ECO:0000256" key="1">
    <source>
        <dbReference type="SAM" id="MobiDB-lite"/>
    </source>
</evidence>
<name>A0AAE3LHN8_9FIRM</name>
<feature type="region of interest" description="Disordered" evidence="1">
    <location>
        <begin position="1"/>
        <end position="36"/>
    </location>
</feature>
<proteinExistence type="predicted"/>